<reference evidence="2 3" key="1">
    <citation type="submission" date="2020-01" db="EMBL/GenBank/DDBJ databases">
        <authorList>
            <consortium name="DOE Joint Genome Institute"/>
            <person name="Haridas S."/>
            <person name="Albert R."/>
            <person name="Binder M."/>
            <person name="Bloem J."/>
            <person name="Labutti K."/>
            <person name="Salamov A."/>
            <person name="Andreopoulos B."/>
            <person name="Baker S.E."/>
            <person name="Barry K."/>
            <person name="Bills G."/>
            <person name="Bluhm B.H."/>
            <person name="Cannon C."/>
            <person name="Castanera R."/>
            <person name="Culley D.E."/>
            <person name="Daum C."/>
            <person name="Ezra D."/>
            <person name="Gonzalez J.B."/>
            <person name="Henrissat B."/>
            <person name="Kuo A."/>
            <person name="Liang C."/>
            <person name="Lipzen A."/>
            <person name="Lutzoni F."/>
            <person name="Magnuson J."/>
            <person name="Mondo S."/>
            <person name="Nolan M."/>
            <person name="Ohm R."/>
            <person name="Pangilinan J."/>
            <person name="Park H.-J.H."/>
            <person name="Ramirez L."/>
            <person name="Alfaro M."/>
            <person name="Sun H."/>
            <person name="Tritt A."/>
            <person name="Yoshinaga Y."/>
            <person name="Zwiers L.-H.L."/>
            <person name="Turgeon B.G."/>
            <person name="Goodwin S.B."/>
            <person name="Spatafora J.W."/>
            <person name="Crous P.W."/>
            <person name="Grigoriev I.V."/>
        </authorList>
    </citation>
    <scope>NUCLEOTIDE SEQUENCE [LARGE SCALE GENOMIC DNA]</scope>
    <source>
        <strain evidence="2 3">CBS 611.86</strain>
    </source>
</reference>
<accession>A0A7C8M6E7</accession>
<dbReference type="Proteomes" id="UP000481861">
    <property type="component" value="Unassembled WGS sequence"/>
</dbReference>
<gene>
    <name evidence="2" type="ORF">BDV95DRAFT_266274</name>
</gene>
<name>A0A7C8M6E7_9PLEO</name>
<dbReference type="EMBL" id="JAADJZ010000037">
    <property type="protein sequence ID" value="KAF2865042.1"/>
    <property type="molecule type" value="Genomic_DNA"/>
</dbReference>
<proteinExistence type="predicted"/>
<comment type="caution">
    <text evidence="2">The sequence shown here is derived from an EMBL/GenBank/DDBJ whole genome shotgun (WGS) entry which is preliminary data.</text>
</comment>
<organism evidence="2 3">
    <name type="scientific">Massariosphaeria phaeospora</name>
    <dbReference type="NCBI Taxonomy" id="100035"/>
    <lineage>
        <taxon>Eukaryota</taxon>
        <taxon>Fungi</taxon>
        <taxon>Dikarya</taxon>
        <taxon>Ascomycota</taxon>
        <taxon>Pezizomycotina</taxon>
        <taxon>Dothideomycetes</taxon>
        <taxon>Pleosporomycetidae</taxon>
        <taxon>Pleosporales</taxon>
        <taxon>Pleosporales incertae sedis</taxon>
        <taxon>Massariosphaeria</taxon>
    </lineage>
</organism>
<feature type="region of interest" description="Disordered" evidence="1">
    <location>
        <begin position="1"/>
        <end position="22"/>
    </location>
</feature>
<evidence type="ECO:0000313" key="2">
    <source>
        <dbReference type="EMBL" id="KAF2865042.1"/>
    </source>
</evidence>
<protein>
    <submittedName>
        <fullName evidence="2">Uncharacterized protein</fullName>
    </submittedName>
</protein>
<dbReference type="AlphaFoldDB" id="A0A7C8M6E7"/>
<evidence type="ECO:0000256" key="1">
    <source>
        <dbReference type="SAM" id="MobiDB-lite"/>
    </source>
</evidence>
<keyword evidence="3" id="KW-1185">Reference proteome</keyword>
<sequence>MGHTRFLSKPAPGHKGTVGRSSRKLSKAILICGRLPTSPRQQVDASRRASCRYIKLGRRAAGPGSKTARFPNVGFRYAPPRCSQRHLPSNISPGIAYCQHCNNEGIDPTSIVTERISRLEHPRFATSHEDTSLRKRRTQRYANWRLQILIHGGTRAYLTRT</sequence>
<evidence type="ECO:0000313" key="3">
    <source>
        <dbReference type="Proteomes" id="UP000481861"/>
    </source>
</evidence>